<evidence type="ECO:0000256" key="5">
    <source>
        <dbReference type="ARBA" id="ARBA00022692"/>
    </source>
</evidence>
<keyword evidence="7 8" id="KW-0472">Membrane</keyword>
<dbReference type="InterPro" id="IPR006702">
    <property type="entry name" value="CASP_dom"/>
</dbReference>
<dbReference type="NCBIfam" id="TIGR01569">
    <property type="entry name" value="A_tha_TIGR01569"/>
    <property type="match status" value="1"/>
</dbReference>
<evidence type="ECO:0000313" key="12">
    <source>
        <dbReference type="Proteomes" id="UP001567538"/>
    </source>
</evidence>
<dbReference type="InterPro" id="IPR006459">
    <property type="entry name" value="CASP/CASPL"/>
</dbReference>
<gene>
    <name evidence="11" type="ORF">AAHA92_10473</name>
</gene>
<comment type="caution">
    <text evidence="11">The sequence shown here is derived from an EMBL/GenBank/DDBJ whole genome shotgun (WGS) entry which is preliminary data.</text>
</comment>
<dbReference type="Pfam" id="PF04535">
    <property type="entry name" value="CASP_dom"/>
    <property type="match status" value="1"/>
</dbReference>
<evidence type="ECO:0000256" key="4">
    <source>
        <dbReference type="ARBA" id="ARBA00022475"/>
    </source>
</evidence>
<dbReference type="PANTHER" id="PTHR36488">
    <property type="entry name" value="CASP-LIKE PROTEIN 1U1"/>
    <property type="match status" value="1"/>
</dbReference>
<name>A0ABD1HUU5_SALDI</name>
<protein>
    <recommendedName>
        <fullName evidence="8">CASP-like protein</fullName>
    </recommendedName>
</protein>
<comment type="subunit">
    <text evidence="3 8">Homodimer and heterodimers.</text>
</comment>
<feature type="domain" description="Casparian strip membrane protein" evidence="10">
    <location>
        <begin position="10"/>
        <end position="141"/>
    </location>
</feature>
<feature type="chain" id="PRO_5044773821" description="CASP-like protein" evidence="9">
    <location>
        <begin position="24"/>
        <end position="163"/>
    </location>
</feature>
<evidence type="ECO:0000256" key="8">
    <source>
        <dbReference type="RuleBase" id="RU361233"/>
    </source>
</evidence>
<dbReference type="AlphaFoldDB" id="A0ABD1HUU5"/>
<organism evidence="11 12">
    <name type="scientific">Salvia divinorum</name>
    <name type="common">Maria pastora</name>
    <name type="synonym">Diviner's sage</name>
    <dbReference type="NCBI Taxonomy" id="28513"/>
    <lineage>
        <taxon>Eukaryota</taxon>
        <taxon>Viridiplantae</taxon>
        <taxon>Streptophyta</taxon>
        <taxon>Embryophyta</taxon>
        <taxon>Tracheophyta</taxon>
        <taxon>Spermatophyta</taxon>
        <taxon>Magnoliopsida</taxon>
        <taxon>eudicotyledons</taxon>
        <taxon>Gunneridae</taxon>
        <taxon>Pentapetalae</taxon>
        <taxon>asterids</taxon>
        <taxon>lamiids</taxon>
        <taxon>Lamiales</taxon>
        <taxon>Lamiaceae</taxon>
        <taxon>Nepetoideae</taxon>
        <taxon>Mentheae</taxon>
        <taxon>Salviinae</taxon>
        <taxon>Salvia</taxon>
        <taxon>Salvia subgen. Calosphace</taxon>
    </lineage>
</organism>
<feature type="signal peptide" evidence="9">
    <location>
        <begin position="1"/>
        <end position="23"/>
    </location>
</feature>
<reference evidence="11 12" key="1">
    <citation type="submission" date="2024-06" db="EMBL/GenBank/DDBJ databases">
        <title>A chromosome level genome sequence of Diviner's sage (Salvia divinorum).</title>
        <authorList>
            <person name="Ford S.A."/>
            <person name="Ro D.-K."/>
            <person name="Ness R.W."/>
            <person name="Phillips M.A."/>
        </authorList>
    </citation>
    <scope>NUCLEOTIDE SEQUENCE [LARGE SCALE GENOMIC DNA]</scope>
    <source>
        <strain evidence="11">SAF-2024a</strain>
        <tissue evidence="11">Leaf</tissue>
    </source>
</reference>
<feature type="transmembrane region" description="Helical" evidence="8">
    <location>
        <begin position="83"/>
        <end position="106"/>
    </location>
</feature>
<dbReference type="Proteomes" id="UP001567538">
    <property type="component" value="Unassembled WGS sequence"/>
</dbReference>
<evidence type="ECO:0000256" key="7">
    <source>
        <dbReference type="ARBA" id="ARBA00023136"/>
    </source>
</evidence>
<comment type="similarity">
    <text evidence="2 8">Belongs to the Casparian strip membrane proteins (CASP) family.</text>
</comment>
<evidence type="ECO:0000313" key="11">
    <source>
        <dbReference type="EMBL" id="KAL1560233.1"/>
    </source>
</evidence>
<evidence type="ECO:0000256" key="6">
    <source>
        <dbReference type="ARBA" id="ARBA00022989"/>
    </source>
</evidence>
<keyword evidence="5 8" id="KW-0812">Transmembrane</keyword>
<proteinExistence type="inferred from homology"/>
<evidence type="ECO:0000256" key="9">
    <source>
        <dbReference type="SAM" id="SignalP"/>
    </source>
</evidence>
<dbReference type="InterPro" id="IPR044173">
    <property type="entry name" value="CASPL"/>
</dbReference>
<keyword evidence="12" id="KW-1185">Reference proteome</keyword>
<keyword evidence="4 8" id="KW-1003">Cell membrane</keyword>
<keyword evidence="9" id="KW-0732">Signal</keyword>
<comment type="subcellular location">
    <subcellularLocation>
        <location evidence="1 8">Cell membrane</location>
        <topology evidence="1 8">Multi-pass membrane protein</topology>
    </subcellularLocation>
</comment>
<evidence type="ECO:0000259" key="10">
    <source>
        <dbReference type="Pfam" id="PF04535"/>
    </source>
</evidence>
<dbReference type="PANTHER" id="PTHR36488:SF8">
    <property type="entry name" value="CASP-LIKE PROTEIN 1U1"/>
    <property type="match status" value="1"/>
</dbReference>
<sequence>MSFTKNIPILVLRLVALAATVSATAVMVTSSDSATIFNMKFEAKYSNTPTFKYFVLMNAVAAGYTLILLFFPSKSSYGHFILVLDLLILVLLDSSISACLAIGQVGKKGNSHAGWLPICDQVPKFCDHVTGAMIAGFAALLAYFLILLYSIHNVMNLFTLTNN</sequence>
<dbReference type="EMBL" id="JBEAFC010000004">
    <property type="protein sequence ID" value="KAL1560233.1"/>
    <property type="molecule type" value="Genomic_DNA"/>
</dbReference>
<accession>A0ABD1HUU5</accession>
<evidence type="ECO:0000256" key="2">
    <source>
        <dbReference type="ARBA" id="ARBA00007651"/>
    </source>
</evidence>
<keyword evidence="6 8" id="KW-1133">Transmembrane helix</keyword>
<evidence type="ECO:0000256" key="3">
    <source>
        <dbReference type="ARBA" id="ARBA00011489"/>
    </source>
</evidence>
<feature type="transmembrane region" description="Helical" evidence="8">
    <location>
        <begin position="132"/>
        <end position="151"/>
    </location>
</feature>
<evidence type="ECO:0000256" key="1">
    <source>
        <dbReference type="ARBA" id="ARBA00004651"/>
    </source>
</evidence>
<dbReference type="GO" id="GO:0005886">
    <property type="term" value="C:plasma membrane"/>
    <property type="evidence" value="ECO:0007669"/>
    <property type="project" value="UniProtKB-SubCell"/>
</dbReference>
<comment type="caution">
    <text evidence="8">Lacks conserved residue(s) required for the propagation of feature annotation.</text>
</comment>
<feature type="transmembrane region" description="Helical" evidence="8">
    <location>
        <begin position="53"/>
        <end position="71"/>
    </location>
</feature>